<organism evidence="1 2">
    <name type="scientific">Ensete ventricosum</name>
    <name type="common">Abyssinian banana</name>
    <name type="synonym">Musa ensete</name>
    <dbReference type="NCBI Taxonomy" id="4639"/>
    <lineage>
        <taxon>Eukaryota</taxon>
        <taxon>Viridiplantae</taxon>
        <taxon>Streptophyta</taxon>
        <taxon>Embryophyta</taxon>
        <taxon>Tracheophyta</taxon>
        <taxon>Spermatophyta</taxon>
        <taxon>Magnoliopsida</taxon>
        <taxon>Liliopsida</taxon>
        <taxon>Zingiberales</taxon>
        <taxon>Musaceae</taxon>
        <taxon>Ensete</taxon>
    </lineage>
</organism>
<dbReference type="AlphaFoldDB" id="A0A426XX35"/>
<protein>
    <submittedName>
        <fullName evidence="1">Uncharacterized protein</fullName>
    </submittedName>
</protein>
<gene>
    <name evidence="1" type="ORF">B296_00053242</name>
</gene>
<comment type="caution">
    <text evidence="1">The sequence shown here is derived from an EMBL/GenBank/DDBJ whole genome shotgun (WGS) entry which is preliminary data.</text>
</comment>
<evidence type="ECO:0000313" key="2">
    <source>
        <dbReference type="Proteomes" id="UP000287651"/>
    </source>
</evidence>
<dbReference type="Proteomes" id="UP000287651">
    <property type="component" value="Unassembled WGS sequence"/>
</dbReference>
<evidence type="ECO:0000313" key="1">
    <source>
        <dbReference type="EMBL" id="RRT44107.1"/>
    </source>
</evidence>
<sequence length="141" mass="15091">SSISPKDALTPSTLSSSLSLPLRRRRLPLPVGGRPYDRRHARRRCRPSAGWPLAAGGASTCRRPSCWRRTRLWAATLAGGRPLAGGASAATDKPLQGAWPWVAGLTWGLAMGGQPYMGAGHDWPPPLLIAFAAKTQQECVE</sequence>
<reference evidence="1 2" key="1">
    <citation type="journal article" date="2014" name="Agronomy (Basel)">
        <title>A Draft Genome Sequence for Ensete ventricosum, the Drought-Tolerant Tree Against Hunger.</title>
        <authorList>
            <person name="Harrison J."/>
            <person name="Moore K.A."/>
            <person name="Paszkiewicz K."/>
            <person name="Jones T."/>
            <person name="Grant M."/>
            <person name="Ambacheew D."/>
            <person name="Muzemil S."/>
            <person name="Studholme D.J."/>
        </authorList>
    </citation>
    <scope>NUCLEOTIDE SEQUENCE [LARGE SCALE GENOMIC DNA]</scope>
</reference>
<accession>A0A426XX35</accession>
<name>A0A426XX35_ENSVE</name>
<proteinExistence type="predicted"/>
<feature type="non-terminal residue" evidence="1">
    <location>
        <position position="1"/>
    </location>
</feature>
<dbReference type="EMBL" id="AMZH03016687">
    <property type="protein sequence ID" value="RRT44107.1"/>
    <property type="molecule type" value="Genomic_DNA"/>
</dbReference>